<dbReference type="InterPro" id="IPR006084">
    <property type="entry name" value="XPG/Rad2"/>
</dbReference>
<evidence type="ECO:0000313" key="5">
    <source>
        <dbReference type="Proteomes" id="UP001497644"/>
    </source>
</evidence>
<accession>A0AAV2P8C3</accession>
<dbReference type="Gene3D" id="3.40.50.1010">
    <property type="entry name" value="5'-nuclease"/>
    <property type="match status" value="1"/>
</dbReference>
<keyword evidence="2" id="KW-0472">Membrane</keyword>
<dbReference type="SUPFAM" id="SSF88723">
    <property type="entry name" value="PIN domain-like"/>
    <property type="match status" value="1"/>
</dbReference>
<dbReference type="InterPro" id="IPR006085">
    <property type="entry name" value="XPG_DNA_repair_N"/>
</dbReference>
<organism evidence="4 5">
    <name type="scientific">Lasius platythorax</name>
    <dbReference type="NCBI Taxonomy" id="488582"/>
    <lineage>
        <taxon>Eukaryota</taxon>
        <taxon>Metazoa</taxon>
        <taxon>Ecdysozoa</taxon>
        <taxon>Arthropoda</taxon>
        <taxon>Hexapoda</taxon>
        <taxon>Insecta</taxon>
        <taxon>Pterygota</taxon>
        <taxon>Neoptera</taxon>
        <taxon>Endopterygota</taxon>
        <taxon>Hymenoptera</taxon>
        <taxon>Apocrita</taxon>
        <taxon>Aculeata</taxon>
        <taxon>Formicoidea</taxon>
        <taxon>Formicidae</taxon>
        <taxon>Formicinae</taxon>
        <taxon>Lasius</taxon>
        <taxon>Lasius</taxon>
    </lineage>
</organism>
<proteinExistence type="predicted"/>
<keyword evidence="1" id="KW-0539">Nucleus</keyword>
<dbReference type="InterPro" id="IPR029060">
    <property type="entry name" value="PIN-like_dom_sf"/>
</dbReference>
<evidence type="ECO:0000313" key="4">
    <source>
        <dbReference type="EMBL" id="CAL1688188.1"/>
    </source>
</evidence>
<evidence type="ECO:0000259" key="3">
    <source>
        <dbReference type="SMART" id="SM00485"/>
    </source>
</evidence>
<dbReference type="GO" id="GO:0000400">
    <property type="term" value="F:four-way junction DNA binding"/>
    <property type="evidence" value="ECO:0007669"/>
    <property type="project" value="TreeGrafter"/>
</dbReference>
<keyword evidence="2" id="KW-1133">Transmembrane helix</keyword>
<dbReference type="PANTHER" id="PTHR11081:SF70">
    <property type="entry name" value="FLAP ENDONUCLEASE GEN HOMOLOG 1"/>
    <property type="match status" value="1"/>
</dbReference>
<dbReference type="Pfam" id="PF00752">
    <property type="entry name" value="XPG_N"/>
    <property type="match status" value="1"/>
</dbReference>
<reference evidence="4" key="1">
    <citation type="submission" date="2024-04" db="EMBL/GenBank/DDBJ databases">
        <authorList>
            <consortium name="Molecular Ecology Group"/>
        </authorList>
    </citation>
    <scope>NUCLEOTIDE SEQUENCE</scope>
</reference>
<protein>
    <recommendedName>
        <fullName evidence="3">XPG N-terminal domain-containing protein</fullName>
    </recommendedName>
</protein>
<evidence type="ECO:0000256" key="1">
    <source>
        <dbReference type="ARBA" id="ARBA00023242"/>
    </source>
</evidence>
<dbReference type="SMART" id="SM00485">
    <property type="entry name" value="XPGN"/>
    <property type="match status" value="1"/>
</dbReference>
<dbReference type="Proteomes" id="UP001497644">
    <property type="component" value="Chromosome 8"/>
</dbReference>
<evidence type="ECO:0000256" key="2">
    <source>
        <dbReference type="SAM" id="Phobius"/>
    </source>
</evidence>
<name>A0AAV2P8C3_9HYME</name>
<dbReference type="EMBL" id="OZ034831">
    <property type="protein sequence ID" value="CAL1688188.1"/>
    <property type="molecule type" value="Genomic_DNA"/>
</dbReference>
<sequence length="80" mass="9139">MGVKDLWNVLSPLCERKPLYELQGKNIAIDLSGWVVDSQTIVDNAIQPRMYLRNLYFRTAFLLTQGIFPVFVLEGKALPL</sequence>
<gene>
    <name evidence="4" type="ORF">LPLAT_LOCUS13307</name>
</gene>
<dbReference type="PANTHER" id="PTHR11081">
    <property type="entry name" value="FLAP ENDONUCLEASE FAMILY MEMBER"/>
    <property type="match status" value="1"/>
</dbReference>
<feature type="domain" description="XPG N-terminal" evidence="3">
    <location>
        <begin position="1"/>
        <end position="80"/>
    </location>
</feature>
<keyword evidence="5" id="KW-1185">Reference proteome</keyword>
<dbReference type="GO" id="GO:0017108">
    <property type="term" value="F:5'-flap endonuclease activity"/>
    <property type="evidence" value="ECO:0007669"/>
    <property type="project" value="TreeGrafter"/>
</dbReference>
<feature type="transmembrane region" description="Helical" evidence="2">
    <location>
        <begin position="55"/>
        <end position="73"/>
    </location>
</feature>
<dbReference type="AlphaFoldDB" id="A0AAV2P8C3"/>
<keyword evidence="2" id="KW-0812">Transmembrane</keyword>